<keyword evidence="1" id="KW-0812">Transmembrane</keyword>
<feature type="transmembrane region" description="Helical" evidence="1">
    <location>
        <begin position="38"/>
        <end position="57"/>
    </location>
</feature>
<reference evidence="2 3" key="1">
    <citation type="submission" date="2020-02" db="EMBL/GenBank/DDBJ databases">
        <title>Characterization of phylogenetic diversity of novel bifidobacterial species isolated in Czech ZOOs.</title>
        <authorList>
            <person name="Lugli G.A."/>
            <person name="Vera N.B."/>
            <person name="Ventura M."/>
        </authorList>
    </citation>
    <scope>NUCLEOTIDE SEQUENCE [LARGE SCALE GENOMIC DNA]</scope>
    <source>
        <strain evidence="2 3">DSM 109958</strain>
    </source>
</reference>
<keyword evidence="1" id="KW-0472">Membrane</keyword>
<sequence>MKDDTRHDVIDPFAAETRPNGVVSARDRAALRRIRIKAIAWTLLFAALAAGAVAAYRTAAYPWFGWSALAALVVAGTYLVGWSRGARQLAAADDGDEIACRYTLEGPVFGSVEWWWSASPVIRRHDRGRLAIMGVLMAFVAAAFAALAVVTWLVLHMEPLFAVASALLVVPPLALCVVCFAFLAHPSARAVQWFVRARWGCWGYLVVAAGVLLFLGRDERNVAQIIAVFAVMGTLVSSGAIGLRSVAAASLERQGAFTPQRARIDADLRRMAAEDPQSALDDAAMSRVNRRRERRNLVRAALGVAAFLLIVAAESLARYRFHV</sequence>
<feature type="transmembrane region" description="Helical" evidence="1">
    <location>
        <begin position="222"/>
        <end position="243"/>
    </location>
</feature>
<evidence type="ECO:0000256" key="1">
    <source>
        <dbReference type="SAM" id="Phobius"/>
    </source>
</evidence>
<dbReference type="AlphaFoldDB" id="A0A7Y0F010"/>
<evidence type="ECO:0008006" key="4">
    <source>
        <dbReference type="Google" id="ProtNLM"/>
    </source>
</evidence>
<gene>
    <name evidence="2" type="ORF">G1C96_0096</name>
</gene>
<keyword evidence="1" id="KW-1133">Transmembrane helix</keyword>
<feature type="transmembrane region" description="Helical" evidence="1">
    <location>
        <begin position="63"/>
        <end position="81"/>
    </location>
</feature>
<feature type="transmembrane region" description="Helical" evidence="1">
    <location>
        <begin position="197"/>
        <end position="216"/>
    </location>
</feature>
<feature type="transmembrane region" description="Helical" evidence="1">
    <location>
        <begin position="297"/>
        <end position="317"/>
    </location>
</feature>
<accession>A0A7Y0F010</accession>
<evidence type="ECO:0000313" key="2">
    <source>
        <dbReference type="EMBL" id="NMM99519.1"/>
    </source>
</evidence>
<protein>
    <recommendedName>
        <fullName evidence="4">Transmembrane protein</fullName>
    </recommendedName>
</protein>
<feature type="transmembrane region" description="Helical" evidence="1">
    <location>
        <begin position="130"/>
        <end position="155"/>
    </location>
</feature>
<name>A0A7Y0F010_9BIFI</name>
<comment type="caution">
    <text evidence="2">The sequence shown here is derived from an EMBL/GenBank/DDBJ whole genome shotgun (WGS) entry which is preliminary data.</text>
</comment>
<feature type="transmembrane region" description="Helical" evidence="1">
    <location>
        <begin position="161"/>
        <end position="185"/>
    </location>
</feature>
<dbReference type="EMBL" id="JAAIIH010000001">
    <property type="protein sequence ID" value="NMM99519.1"/>
    <property type="molecule type" value="Genomic_DNA"/>
</dbReference>
<dbReference type="RefSeq" id="WP_169274697.1">
    <property type="nucleotide sequence ID" value="NZ_JAAIIH010000001.1"/>
</dbReference>
<evidence type="ECO:0000313" key="3">
    <source>
        <dbReference type="Proteomes" id="UP000588277"/>
    </source>
</evidence>
<proteinExistence type="predicted"/>
<organism evidence="2 3">
    <name type="scientific">Bifidobacterium moraviense</name>
    <dbReference type="NCBI Taxonomy" id="2675323"/>
    <lineage>
        <taxon>Bacteria</taxon>
        <taxon>Bacillati</taxon>
        <taxon>Actinomycetota</taxon>
        <taxon>Actinomycetes</taxon>
        <taxon>Bifidobacteriales</taxon>
        <taxon>Bifidobacteriaceae</taxon>
        <taxon>Bifidobacterium</taxon>
    </lineage>
</organism>
<keyword evidence="3" id="KW-1185">Reference proteome</keyword>
<dbReference type="Proteomes" id="UP000588277">
    <property type="component" value="Unassembled WGS sequence"/>
</dbReference>